<dbReference type="EMBL" id="VYGV01000001">
    <property type="protein sequence ID" value="NWF44025.1"/>
    <property type="molecule type" value="Genomic_DNA"/>
</dbReference>
<proteinExistence type="predicted"/>
<gene>
    <name evidence="1" type="ORF">F3K02_01985</name>
</gene>
<name>A0A7Y8KV64_9BURK</name>
<protein>
    <submittedName>
        <fullName evidence="1">Uncharacterized protein</fullName>
    </submittedName>
</protein>
<reference evidence="1 2" key="1">
    <citation type="submission" date="2019-09" db="EMBL/GenBank/DDBJ databases">
        <title>Hydrogenophaga aromatica sp. nov., isolated from a para-xylene-degrading enrichment culture.</title>
        <authorList>
            <person name="Tancsics A."/>
            <person name="Banerjee S."/>
        </authorList>
    </citation>
    <scope>NUCLEOTIDE SEQUENCE [LARGE SCALE GENOMIC DNA]</scope>
    <source>
        <strain evidence="1 2">D2P1</strain>
    </source>
</reference>
<sequence>MPTNTAPATLHLHIAARETVAELRVPGGEGQRFVLPIGCETLWPAPGHSGPSPLALEDAIQTVEDQIEGLHRHVPAGSRLVVDAQTLAPLQHAGAIRGLVNGAIGLAVIEHEYQQLAARAMGAPSARGSGFEHAAGDALVLILRECLHHLGFDAVHLAA</sequence>
<accession>A0A7Y8KV64</accession>
<evidence type="ECO:0000313" key="1">
    <source>
        <dbReference type="EMBL" id="NWF44025.1"/>
    </source>
</evidence>
<organism evidence="1 2">
    <name type="scientific">Hydrogenophaga aromaticivorans</name>
    <dbReference type="NCBI Taxonomy" id="2610898"/>
    <lineage>
        <taxon>Bacteria</taxon>
        <taxon>Pseudomonadati</taxon>
        <taxon>Pseudomonadota</taxon>
        <taxon>Betaproteobacteria</taxon>
        <taxon>Burkholderiales</taxon>
        <taxon>Comamonadaceae</taxon>
        <taxon>Hydrogenophaga</taxon>
    </lineage>
</organism>
<comment type="caution">
    <text evidence="1">The sequence shown here is derived from an EMBL/GenBank/DDBJ whole genome shotgun (WGS) entry which is preliminary data.</text>
</comment>
<dbReference type="RefSeq" id="WP_177132724.1">
    <property type="nucleotide sequence ID" value="NZ_VYGV01000001.1"/>
</dbReference>
<evidence type="ECO:0000313" key="2">
    <source>
        <dbReference type="Proteomes" id="UP000545507"/>
    </source>
</evidence>
<dbReference type="AlphaFoldDB" id="A0A7Y8KV64"/>
<keyword evidence="2" id="KW-1185">Reference proteome</keyword>
<dbReference type="Proteomes" id="UP000545507">
    <property type="component" value="Unassembled WGS sequence"/>
</dbReference>